<accession>A0A2P2NF30</accession>
<evidence type="ECO:0000313" key="1">
    <source>
        <dbReference type="EMBL" id="MBX41072.1"/>
    </source>
</evidence>
<organism evidence="1">
    <name type="scientific">Rhizophora mucronata</name>
    <name type="common">Asiatic mangrove</name>
    <dbReference type="NCBI Taxonomy" id="61149"/>
    <lineage>
        <taxon>Eukaryota</taxon>
        <taxon>Viridiplantae</taxon>
        <taxon>Streptophyta</taxon>
        <taxon>Embryophyta</taxon>
        <taxon>Tracheophyta</taxon>
        <taxon>Spermatophyta</taxon>
        <taxon>Magnoliopsida</taxon>
        <taxon>eudicotyledons</taxon>
        <taxon>Gunneridae</taxon>
        <taxon>Pentapetalae</taxon>
        <taxon>rosids</taxon>
        <taxon>fabids</taxon>
        <taxon>Malpighiales</taxon>
        <taxon>Rhizophoraceae</taxon>
        <taxon>Rhizophora</taxon>
    </lineage>
</organism>
<sequence>MLFLMPFWCEEDSSYLTNCPAFGLICCQSVCLQL</sequence>
<name>A0A2P2NF30_RHIMU</name>
<protein>
    <submittedName>
        <fullName evidence="1">Uncharacterized protein</fullName>
    </submittedName>
</protein>
<proteinExistence type="predicted"/>
<dbReference type="AlphaFoldDB" id="A0A2P2NF30"/>
<reference evidence="1" key="1">
    <citation type="submission" date="2018-02" db="EMBL/GenBank/DDBJ databases">
        <title>Rhizophora mucronata_Transcriptome.</title>
        <authorList>
            <person name="Meera S.P."/>
            <person name="Sreeshan A."/>
            <person name="Augustine A."/>
        </authorList>
    </citation>
    <scope>NUCLEOTIDE SEQUENCE</scope>
    <source>
        <tissue evidence="1">Leaf</tissue>
    </source>
</reference>
<dbReference type="EMBL" id="GGEC01060588">
    <property type="protein sequence ID" value="MBX41072.1"/>
    <property type="molecule type" value="Transcribed_RNA"/>
</dbReference>